<proteinExistence type="predicted"/>
<dbReference type="AlphaFoldDB" id="A0A382YD81"/>
<name>A0A382YD81_9ZZZZ</name>
<gene>
    <name evidence="1" type="ORF">METZ01_LOCUS434116</name>
</gene>
<dbReference type="EMBL" id="UINC01174905">
    <property type="protein sequence ID" value="SVD81262.1"/>
    <property type="molecule type" value="Genomic_DNA"/>
</dbReference>
<feature type="non-terminal residue" evidence="1">
    <location>
        <position position="1"/>
    </location>
</feature>
<reference evidence="1" key="1">
    <citation type="submission" date="2018-05" db="EMBL/GenBank/DDBJ databases">
        <authorList>
            <person name="Lanie J.A."/>
            <person name="Ng W.-L."/>
            <person name="Kazmierczak K.M."/>
            <person name="Andrzejewski T.M."/>
            <person name="Davidsen T.M."/>
            <person name="Wayne K.J."/>
            <person name="Tettelin H."/>
            <person name="Glass J.I."/>
            <person name="Rusch D."/>
            <person name="Podicherti R."/>
            <person name="Tsui H.-C.T."/>
            <person name="Winkler M.E."/>
        </authorList>
    </citation>
    <scope>NUCLEOTIDE SEQUENCE</scope>
</reference>
<feature type="non-terminal residue" evidence="1">
    <location>
        <position position="111"/>
    </location>
</feature>
<sequence>VQSQAGAGLRYFFEDAVGDDEMAEVVGVHAIVVDEPRAAIVTSEKIDEETRFIFCYRGYDAVELLEQVDVGVRPSLPADSEVGHEIWSGKHYEGGTTGSNVIDELLKLRGK</sequence>
<evidence type="ECO:0000313" key="1">
    <source>
        <dbReference type="EMBL" id="SVD81262.1"/>
    </source>
</evidence>
<accession>A0A382YD81</accession>
<protein>
    <submittedName>
        <fullName evidence="1">Uncharacterized protein</fullName>
    </submittedName>
</protein>
<organism evidence="1">
    <name type="scientific">marine metagenome</name>
    <dbReference type="NCBI Taxonomy" id="408172"/>
    <lineage>
        <taxon>unclassified sequences</taxon>
        <taxon>metagenomes</taxon>
        <taxon>ecological metagenomes</taxon>
    </lineage>
</organism>